<keyword evidence="3" id="KW-1185">Reference proteome</keyword>
<gene>
    <name evidence="2" type="ORF">PMPD1_1139</name>
</gene>
<evidence type="ECO:0000313" key="2">
    <source>
        <dbReference type="EMBL" id="QKJ86104.1"/>
    </source>
</evidence>
<protein>
    <submittedName>
        <fullName evidence="2">Protein disulfide oxidoreductase</fullName>
    </submittedName>
</protein>
<dbReference type="InterPro" id="IPR050553">
    <property type="entry name" value="Thioredoxin_ResA/DsbE_sf"/>
</dbReference>
<dbReference type="GO" id="GO:0016491">
    <property type="term" value="F:oxidoreductase activity"/>
    <property type="evidence" value="ECO:0007669"/>
    <property type="project" value="InterPro"/>
</dbReference>
<name>A0A6M8U9A3_9GAMM</name>
<evidence type="ECO:0000313" key="3">
    <source>
        <dbReference type="Proteomes" id="UP000505325"/>
    </source>
</evidence>
<dbReference type="Proteomes" id="UP000505325">
    <property type="component" value="Chromosome"/>
</dbReference>
<dbReference type="PANTHER" id="PTHR42852">
    <property type="entry name" value="THIOL:DISULFIDE INTERCHANGE PROTEIN DSBE"/>
    <property type="match status" value="1"/>
</dbReference>
<dbReference type="SUPFAM" id="SSF52833">
    <property type="entry name" value="Thioredoxin-like"/>
    <property type="match status" value="1"/>
</dbReference>
<evidence type="ECO:0000259" key="1">
    <source>
        <dbReference type="PROSITE" id="PS51352"/>
    </source>
</evidence>
<dbReference type="Pfam" id="PF00578">
    <property type="entry name" value="AhpC-TSA"/>
    <property type="match status" value="1"/>
</dbReference>
<dbReference type="PROSITE" id="PS51352">
    <property type="entry name" value="THIOREDOXIN_2"/>
    <property type="match status" value="1"/>
</dbReference>
<organism evidence="2 3">
    <name type="scientific">Paramixta manurensis</name>
    <dbReference type="NCBI Taxonomy" id="2740817"/>
    <lineage>
        <taxon>Bacteria</taxon>
        <taxon>Pseudomonadati</taxon>
        <taxon>Pseudomonadota</taxon>
        <taxon>Gammaproteobacteria</taxon>
        <taxon>Enterobacterales</taxon>
        <taxon>Erwiniaceae</taxon>
        <taxon>Paramixta</taxon>
    </lineage>
</organism>
<proteinExistence type="predicted"/>
<feature type="domain" description="Thioredoxin" evidence="1">
    <location>
        <begin position="31"/>
        <end position="166"/>
    </location>
</feature>
<dbReference type="Gene3D" id="3.40.30.10">
    <property type="entry name" value="Glutaredoxin"/>
    <property type="match status" value="1"/>
</dbReference>
<dbReference type="InterPro" id="IPR013766">
    <property type="entry name" value="Thioredoxin_domain"/>
</dbReference>
<dbReference type="RefSeq" id="WP_173633142.1">
    <property type="nucleotide sequence ID" value="NZ_CP054212.1"/>
</dbReference>
<dbReference type="GO" id="GO:0016209">
    <property type="term" value="F:antioxidant activity"/>
    <property type="evidence" value="ECO:0007669"/>
    <property type="project" value="InterPro"/>
</dbReference>
<dbReference type="CDD" id="cd03011">
    <property type="entry name" value="TlpA_like_ScsD_MtbDsbE"/>
    <property type="match status" value="1"/>
</dbReference>
<dbReference type="InterPro" id="IPR000866">
    <property type="entry name" value="AhpC/TSA"/>
</dbReference>
<dbReference type="KEGG" id="pmak:PMPD1_1139"/>
<accession>A0A6M8U9A3</accession>
<sequence length="166" mass="18655">MSRLKRWFRDLALLAIMTLALVTVMDKWRAPQAPAAFASQPLPTLYGETVTLDALSQQRPLLLYFWASWCGICRYTTPGVAALAQDGGNVVSIALRSGDDSRVNNYLRAKHYALPTINDPQGRLAAQWQVGVTPTYVILYQGKVVSTTTGWTSRWGLKLRLWWAQR</sequence>
<dbReference type="PANTHER" id="PTHR42852:SF17">
    <property type="entry name" value="THIOREDOXIN-LIKE PROTEIN HI_1115"/>
    <property type="match status" value="1"/>
</dbReference>
<reference evidence="2 3" key="1">
    <citation type="submission" date="2020-06" db="EMBL/GenBank/DDBJ databases">
        <title>Genome sequence of Paramixta manurensis strain PD-1.</title>
        <authorList>
            <person name="Lee C.W."/>
            <person name="Kim J."/>
        </authorList>
    </citation>
    <scope>NUCLEOTIDE SEQUENCE [LARGE SCALE GENOMIC DNA]</scope>
    <source>
        <strain evidence="2 3">PD-1</strain>
    </source>
</reference>
<dbReference type="AlphaFoldDB" id="A0A6M8U9A3"/>
<dbReference type="EMBL" id="CP054212">
    <property type="protein sequence ID" value="QKJ86104.1"/>
    <property type="molecule type" value="Genomic_DNA"/>
</dbReference>
<dbReference type="InterPro" id="IPR036249">
    <property type="entry name" value="Thioredoxin-like_sf"/>
</dbReference>